<dbReference type="InterPro" id="IPR052044">
    <property type="entry name" value="PKS_Associated_Protein"/>
</dbReference>
<dbReference type="STRING" id="418702.BJN45_05995"/>
<dbReference type="PANTHER" id="PTHR36114:SF4">
    <property type="entry name" value="CUPIN 2 CONSERVED BARREL DOMAIN-CONTAINING PROTEIN"/>
    <property type="match status" value="1"/>
</dbReference>
<proteinExistence type="predicted"/>
<dbReference type="PANTHER" id="PTHR36114">
    <property type="entry name" value="16.7 KDA PROTEIN IN WHIE LOCUS"/>
    <property type="match status" value="1"/>
</dbReference>
<evidence type="ECO:0000259" key="1">
    <source>
        <dbReference type="Pfam" id="PF07883"/>
    </source>
</evidence>
<gene>
    <name evidence="2" type="ORF">BJN45_05995</name>
</gene>
<dbReference type="OrthoDB" id="9180677at2"/>
<dbReference type="InterPro" id="IPR013096">
    <property type="entry name" value="Cupin_2"/>
</dbReference>
<dbReference type="Gene3D" id="2.60.120.10">
    <property type="entry name" value="Jelly Rolls"/>
    <property type="match status" value="1"/>
</dbReference>
<sequence length="126" mass="13880">MNKNLSAYDDVPVITAKDGSEIRELMHPLQHGNKAQSLAEATVYSGQRTLLHCHRVTEELYHVTAGQGTMILGDQRFPIAVGDTILIPPGTPHALHNTWPVPLRILCCCSPAYAPDDTEILDNEPR</sequence>
<accession>A0A1R1I8Z5</accession>
<dbReference type="Proteomes" id="UP000187526">
    <property type="component" value="Unassembled WGS sequence"/>
</dbReference>
<dbReference type="InterPro" id="IPR011051">
    <property type="entry name" value="RmlC_Cupin_sf"/>
</dbReference>
<dbReference type="SUPFAM" id="SSF51182">
    <property type="entry name" value="RmlC-like cupins"/>
    <property type="match status" value="1"/>
</dbReference>
<comment type="caution">
    <text evidence="2">The sequence shown here is derived from an EMBL/GenBank/DDBJ whole genome shotgun (WGS) entry which is preliminary data.</text>
</comment>
<dbReference type="InterPro" id="IPR014710">
    <property type="entry name" value="RmlC-like_jellyroll"/>
</dbReference>
<protein>
    <recommendedName>
        <fullName evidence="1">Cupin type-2 domain-containing protein</fullName>
    </recommendedName>
</protein>
<evidence type="ECO:0000313" key="3">
    <source>
        <dbReference type="Proteomes" id="UP000187526"/>
    </source>
</evidence>
<dbReference type="EMBL" id="MTHD01000002">
    <property type="protein sequence ID" value="OMG55248.1"/>
    <property type="molecule type" value="Genomic_DNA"/>
</dbReference>
<name>A0A1R1I8Z5_9RHOO</name>
<dbReference type="RefSeq" id="WP_076094139.1">
    <property type="nucleotide sequence ID" value="NZ_MTHD01000002.1"/>
</dbReference>
<feature type="domain" description="Cupin type-2" evidence="1">
    <location>
        <begin position="42"/>
        <end position="107"/>
    </location>
</feature>
<evidence type="ECO:0000313" key="2">
    <source>
        <dbReference type="EMBL" id="OMG55248.1"/>
    </source>
</evidence>
<reference evidence="2 3" key="1">
    <citation type="submission" date="2016-10" db="EMBL/GenBank/DDBJ databases">
        <title>Alkaliphiles isolated from bioreactors.</title>
        <authorList>
            <person name="Salah Z."/>
            <person name="Rout S.P."/>
            <person name="Humphreys P.N."/>
        </authorList>
    </citation>
    <scope>NUCLEOTIDE SEQUENCE [LARGE SCALE GENOMIC DNA]</scope>
    <source>
        <strain evidence="2 3">ZS02</strain>
    </source>
</reference>
<organism evidence="2 3">
    <name type="scientific">Azonexus hydrophilus</name>
    <dbReference type="NCBI Taxonomy" id="418702"/>
    <lineage>
        <taxon>Bacteria</taxon>
        <taxon>Pseudomonadati</taxon>
        <taxon>Pseudomonadota</taxon>
        <taxon>Betaproteobacteria</taxon>
        <taxon>Rhodocyclales</taxon>
        <taxon>Azonexaceae</taxon>
        <taxon>Azonexus</taxon>
    </lineage>
</organism>
<dbReference type="CDD" id="cd02214">
    <property type="entry name" value="cupin_MJ1618"/>
    <property type="match status" value="1"/>
</dbReference>
<dbReference type="AlphaFoldDB" id="A0A1R1I8Z5"/>
<dbReference type="Pfam" id="PF07883">
    <property type="entry name" value="Cupin_2"/>
    <property type="match status" value="1"/>
</dbReference>
<keyword evidence="3" id="KW-1185">Reference proteome</keyword>